<gene>
    <name evidence="2" type="ORF">B0T22DRAFT_535927</name>
</gene>
<name>A0AAE1CCY3_9PEZI</name>
<dbReference type="Proteomes" id="UP001270362">
    <property type="component" value="Unassembled WGS sequence"/>
</dbReference>
<protein>
    <submittedName>
        <fullName evidence="2">Uncharacterized protein</fullName>
    </submittedName>
</protein>
<evidence type="ECO:0000313" key="2">
    <source>
        <dbReference type="EMBL" id="KAK3688845.1"/>
    </source>
</evidence>
<feature type="signal peptide" evidence="1">
    <location>
        <begin position="1"/>
        <end position="19"/>
    </location>
</feature>
<comment type="caution">
    <text evidence="2">The sequence shown here is derived from an EMBL/GenBank/DDBJ whole genome shotgun (WGS) entry which is preliminary data.</text>
</comment>
<reference evidence="2" key="2">
    <citation type="submission" date="2023-06" db="EMBL/GenBank/DDBJ databases">
        <authorList>
            <consortium name="Lawrence Berkeley National Laboratory"/>
            <person name="Haridas S."/>
            <person name="Hensen N."/>
            <person name="Bonometti L."/>
            <person name="Westerberg I."/>
            <person name="Brannstrom I.O."/>
            <person name="Guillou S."/>
            <person name="Cros-Aarteil S."/>
            <person name="Calhoun S."/>
            <person name="Kuo A."/>
            <person name="Mondo S."/>
            <person name="Pangilinan J."/>
            <person name="Riley R."/>
            <person name="Labutti K."/>
            <person name="Andreopoulos B."/>
            <person name="Lipzen A."/>
            <person name="Chen C."/>
            <person name="Yanf M."/>
            <person name="Daum C."/>
            <person name="Ng V."/>
            <person name="Clum A."/>
            <person name="Steindorff A."/>
            <person name="Ohm R."/>
            <person name="Martin F."/>
            <person name="Silar P."/>
            <person name="Natvig D."/>
            <person name="Lalanne C."/>
            <person name="Gautier V."/>
            <person name="Ament-Velasquez S.L."/>
            <person name="Kruys A."/>
            <person name="Hutchinson M.I."/>
            <person name="Powell A.J."/>
            <person name="Barry K."/>
            <person name="Miller A.N."/>
            <person name="Grigoriev I.V."/>
            <person name="Debuchy R."/>
            <person name="Gladieux P."/>
            <person name="Thoren M.H."/>
            <person name="Johannesson H."/>
        </authorList>
    </citation>
    <scope>NUCLEOTIDE SEQUENCE</scope>
    <source>
        <strain evidence="2">CBS 314.62</strain>
    </source>
</reference>
<reference evidence="2" key="1">
    <citation type="journal article" date="2023" name="Mol. Phylogenet. Evol.">
        <title>Genome-scale phylogeny and comparative genomics of the fungal order Sordariales.</title>
        <authorList>
            <person name="Hensen N."/>
            <person name="Bonometti L."/>
            <person name="Westerberg I."/>
            <person name="Brannstrom I.O."/>
            <person name="Guillou S."/>
            <person name="Cros-Aarteil S."/>
            <person name="Calhoun S."/>
            <person name="Haridas S."/>
            <person name="Kuo A."/>
            <person name="Mondo S."/>
            <person name="Pangilinan J."/>
            <person name="Riley R."/>
            <person name="LaButti K."/>
            <person name="Andreopoulos B."/>
            <person name="Lipzen A."/>
            <person name="Chen C."/>
            <person name="Yan M."/>
            <person name="Daum C."/>
            <person name="Ng V."/>
            <person name="Clum A."/>
            <person name="Steindorff A."/>
            <person name="Ohm R.A."/>
            <person name="Martin F."/>
            <person name="Silar P."/>
            <person name="Natvig D.O."/>
            <person name="Lalanne C."/>
            <person name="Gautier V."/>
            <person name="Ament-Velasquez S.L."/>
            <person name="Kruys A."/>
            <person name="Hutchinson M.I."/>
            <person name="Powell A.J."/>
            <person name="Barry K."/>
            <person name="Miller A.N."/>
            <person name="Grigoriev I.V."/>
            <person name="Debuchy R."/>
            <person name="Gladieux P."/>
            <person name="Hiltunen Thoren M."/>
            <person name="Johannesson H."/>
        </authorList>
    </citation>
    <scope>NUCLEOTIDE SEQUENCE</scope>
    <source>
        <strain evidence="2">CBS 314.62</strain>
    </source>
</reference>
<sequence length="145" mass="15159">MKITFLVWPMALAATGIMAAPQITITHTPVPRAANPHSIDSSSPILPPGWSLSESLPTNNLPTATLPTSVLFPTASTPFGSGNLPTATDITGRPSLFSMVHKARAVAGSTTIRGPPPIVTAKATTTISYTSDVDFSTKTTKKKVF</sequence>
<organism evidence="2 3">
    <name type="scientific">Podospora appendiculata</name>
    <dbReference type="NCBI Taxonomy" id="314037"/>
    <lineage>
        <taxon>Eukaryota</taxon>
        <taxon>Fungi</taxon>
        <taxon>Dikarya</taxon>
        <taxon>Ascomycota</taxon>
        <taxon>Pezizomycotina</taxon>
        <taxon>Sordariomycetes</taxon>
        <taxon>Sordariomycetidae</taxon>
        <taxon>Sordariales</taxon>
        <taxon>Podosporaceae</taxon>
        <taxon>Podospora</taxon>
    </lineage>
</organism>
<proteinExistence type="predicted"/>
<keyword evidence="3" id="KW-1185">Reference proteome</keyword>
<feature type="chain" id="PRO_5042295883" evidence="1">
    <location>
        <begin position="20"/>
        <end position="145"/>
    </location>
</feature>
<evidence type="ECO:0000313" key="3">
    <source>
        <dbReference type="Proteomes" id="UP001270362"/>
    </source>
</evidence>
<evidence type="ECO:0000256" key="1">
    <source>
        <dbReference type="SAM" id="SignalP"/>
    </source>
</evidence>
<accession>A0AAE1CCY3</accession>
<dbReference type="EMBL" id="JAULSO010000002">
    <property type="protein sequence ID" value="KAK3688845.1"/>
    <property type="molecule type" value="Genomic_DNA"/>
</dbReference>
<keyword evidence="1" id="KW-0732">Signal</keyword>
<dbReference type="AlphaFoldDB" id="A0AAE1CCY3"/>